<dbReference type="PANTHER" id="PTHR45339">
    <property type="entry name" value="HYBRID SIGNAL TRANSDUCTION HISTIDINE KINASE J"/>
    <property type="match status" value="1"/>
</dbReference>
<keyword evidence="4" id="KW-1003">Cell membrane</keyword>
<evidence type="ECO:0000313" key="20">
    <source>
        <dbReference type="Proteomes" id="UP000625551"/>
    </source>
</evidence>
<dbReference type="InterPro" id="IPR008207">
    <property type="entry name" value="Sig_transdc_His_kin_Hpt_dom"/>
</dbReference>
<evidence type="ECO:0000256" key="7">
    <source>
        <dbReference type="ARBA" id="ARBA00022741"/>
    </source>
</evidence>
<feature type="domain" description="Response regulatory" evidence="16">
    <location>
        <begin position="574"/>
        <end position="690"/>
    </location>
</feature>
<keyword evidence="9 14" id="KW-1133">Transmembrane helix</keyword>
<evidence type="ECO:0000256" key="9">
    <source>
        <dbReference type="ARBA" id="ARBA00022989"/>
    </source>
</evidence>
<dbReference type="PROSITE" id="PS50113">
    <property type="entry name" value="PAC"/>
    <property type="match status" value="1"/>
</dbReference>
<dbReference type="SUPFAM" id="SSF47226">
    <property type="entry name" value="Histidine-containing phosphotransfer domain, HPT domain"/>
    <property type="match status" value="1"/>
</dbReference>
<dbReference type="CDD" id="cd00088">
    <property type="entry name" value="HPT"/>
    <property type="match status" value="1"/>
</dbReference>
<feature type="domain" description="HPt" evidence="18">
    <location>
        <begin position="723"/>
        <end position="821"/>
    </location>
</feature>
<accession>A0ABR7XBH7</accession>
<protein>
    <recommendedName>
        <fullName evidence="3">histidine kinase</fullName>
        <ecNumber evidence="3">2.7.13.3</ecNumber>
    </recommendedName>
</protein>
<dbReference type="InterPro" id="IPR004358">
    <property type="entry name" value="Sig_transdc_His_kin-like_C"/>
</dbReference>
<evidence type="ECO:0000256" key="11">
    <source>
        <dbReference type="ARBA" id="ARBA00023136"/>
    </source>
</evidence>
<dbReference type="Gene3D" id="3.40.50.2300">
    <property type="match status" value="1"/>
</dbReference>
<dbReference type="Pfam" id="PF05227">
    <property type="entry name" value="CHASE3"/>
    <property type="match status" value="1"/>
</dbReference>
<dbReference type="InterPro" id="IPR036890">
    <property type="entry name" value="HATPase_C_sf"/>
</dbReference>
<dbReference type="InterPro" id="IPR036641">
    <property type="entry name" value="HPT_dom_sf"/>
</dbReference>
<dbReference type="Pfam" id="PF00512">
    <property type="entry name" value="HisKA"/>
    <property type="match status" value="1"/>
</dbReference>
<evidence type="ECO:0000256" key="5">
    <source>
        <dbReference type="ARBA" id="ARBA00022553"/>
    </source>
</evidence>
<dbReference type="InterPro" id="IPR011006">
    <property type="entry name" value="CheY-like_superfamily"/>
</dbReference>
<evidence type="ECO:0000259" key="17">
    <source>
        <dbReference type="PROSITE" id="PS50113"/>
    </source>
</evidence>
<dbReference type="Proteomes" id="UP000625551">
    <property type="component" value="Unassembled WGS sequence"/>
</dbReference>
<comment type="subcellular location">
    <subcellularLocation>
        <location evidence="2">Cell membrane</location>
        <topology evidence="2">Multi-pass membrane protein</topology>
    </subcellularLocation>
</comment>
<evidence type="ECO:0000256" key="14">
    <source>
        <dbReference type="SAM" id="Phobius"/>
    </source>
</evidence>
<dbReference type="SUPFAM" id="SSF47384">
    <property type="entry name" value="Homodimeric domain of signal transducing histidine kinase"/>
    <property type="match status" value="1"/>
</dbReference>
<dbReference type="Gene3D" id="3.30.450.20">
    <property type="entry name" value="PAS domain"/>
    <property type="match status" value="1"/>
</dbReference>
<dbReference type="CDD" id="cd19410">
    <property type="entry name" value="HK9-like_sensor"/>
    <property type="match status" value="1"/>
</dbReference>
<sequence length="827" mass="92390">MAHTHEVMLQLEDINTKLTVLESNTRGYVISRNDSFIANYDELRQSIRAAIASVRQLTSDNPLQQQRISQIMPYIEKKIAFTEATVSHTASEGIELVSSGDGKRLMDTIREQLISIKETETSLLQHRMAASKELSDYVFMINVIITLLIVLVILGAVMFIFMDIDKRERLETEVRENESRLKQFFEALPMGITVRDAAGDLFFTNKQGRETLHNIFPESSIHNLQLLVKDQKVLKAGTDEIYPLEEMPVIQALSGHSSSVDNIEIRNRDKSILLSETASPVYNSKQEIVYAIAAFDDITNRKREEFELKQAKQAAEDSSLAKERFLANMSHEIRTPMNAILGFTNLLHRSPLIAEQLQFVDAIRSSGENLLTIINDILDVSKIQAGMMQLETIPFGLKPLFESLQVLLRNSAQEKGLKLTIECQDNVPWLLIGDPVRLTQIMYNLVQNAIKFTAKGEIAVNARVQKQEQDQCWIEIAVSDTGIGISQDKLDSIFERFSQATTATTREFGGTGLGLSIVKSLVELQGGKISIASTLGKGSVFSVLIPYKNASEEDISLYSEKSNLEEGVIQRHLHVLVTEDNVLNQKLAIRVLSDMGFSVEVASNGSEAVQLLQAGQRFDIILMDIQMPVMDGYEATRVIREELKIDIPIMAMTAHAMSGEKERCIAYGMNDYLSKPFKARELQSKIYLLLGTDALSPEAEFSTAAATPTVYDLSYLSNMAGGNIGFMKEMVGLFLTHTPLELKKLEQAVMQAQLTQVSEVAHKLKSSVAMMGIERMVYLLKELESQAHDAANPHIMKTLHEEIAKIGETALHELGKWVKTQEITVSS</sequence>
<dbReference type="SUPFAM" id="SSF55874">
    <property type="entry name" value="ATPase domain of HSP90 chaperone/DNA topoisomerase II/histidine kinase"/>
    <property type="match status" value="1"/>
</dbReference>
<dbReference type="Pfam" id="PF02518">
    <property type="entry name" value="HATPase_c"/>
    <property type="match status" value="1"/>
</dbReference>
<dbReference type="SMART" id="SM00073">
    <property type="entry name" value="HPT"/>
    <property type="match status" value="1"/>
</dbReference>
<dbReference type="Pfam" id="PF00072">
    <property type="entry name" value="Response_reg"/>
    <property type="match status" value="1"/>
</dbReference>
<evidence type="ECO:0000256" key="4">
    <source>
        <dbReference type="ARBA" id="ARBA00022475"/>
    </source>
</evidence>
<comment type="caution">
    <text evidence="19">The sequence shown here is derived from an EMBL/GenBank/DDBJ whole genome shotgun (WGS) entry which is preliminary data.</text>
</comment>
<dbReference type="SMART" id="SM00388">
    <property type="entry name" value="HisKA"/>
    <property type="match status" value="1"/>
</dbReference>
<feature type="domain" description="Histidine kinase" evidence="15">
    <location>
        <begin position="328"/>
        <end position="549"/>
    </location>
</feature>
<feature type="domain" description="PAC" evidence="17">
    <location>
        <begin position="259"/>
        <end position="310"/>
    </location>
</feature>
<keyword evidence="6 14" id="KW-0812">Transmembrane</keyword>
<feature type="modified residue" description="Phosphohistidine" evidence="12">
    <location>
        <position position="762"/>
    </location>
</feature>
<evidence type="ECO:0000259" key="18">
    <source>
        <dbReference type="PROSITE" id="PS50894"/>
    </source>
</evidence>
<evidence type="ECO:0000259" key="15">
    <source>
        <dbReference type="PROSITE" id="PS50109"/>
    </source>
</evidence>
<gene>
    <name evidence="19" type="ORF">H9Q13_00530</name>
</gene>
<dbReference type="PRINTS" id="PR00344">
    <property type="entry name" value="BCTRLSENSOR"/>
</dbReference>
<evidence type="ECO:0000256" key="3">
    <source>
        <dbReference type="ARBA" id="ARBA00012438"/>
    </source>
</evidence>
<name>A0ABR7XBH7_9BACT</name>
<dbReference type="SUPFAM" id="SSF52172">
    <property type="entry name" value="CheY-like"/>
    <property type="match status" value="1"/>
</dbReference>
<keyword evidence="11 14" id="KW-0472">Membrane</keyword>
<dbReference type="InterPro" id="IPR005467">
    <property type="entry name" value="His_kinase_dom"/>
</dbReference>
<evidence type="ECO:0000256" key="12">
    <source>
        <dbReference type="PROSITE-ProRule" id="PRU00110"/>
    </source>
</evidence>
<dbReference type="EMBL" id="JACXAJ010000001">
    <property type="protein sequence ID" value="MBD1395637.1"/>
    <property type="molecule type" value="Genomic_DNA"/>
</dbReference>
<keyword evidence="5 13" id="KW-0597">Phosphoprotein</keyword>
<dbReference type="InterPro" id="IPR000700">
    <property type="entry name" value="PAS-assoc_C"/>
</dbReference>
<dbReference type="Pfam" id="PF01627">
    <property type="entry name" value="Hpt"/>
    <property type="match status" value="1"/>
</dbReference>
<dbReference type="PROSITE" id="PS50109">
    <property type="entry name" value="HIS_KIN"/>
    <property type="match status" value="1"/>
</dbReference>
<keyword evidence="7" id="KW-0547">Nucleotide-binding</keyword>
<dbReference type="SMART" id="SM00448">
    <property type="entry name" value="REC"/>
    <property type="match status" value="1"/>
</dbReference>
<keyword evidence="10" id="KW-0902">Two-component regulatory system</keyword>
<dbReference type="Gene3D" id="1.20.120.160">
    <property type="entry name" value="HPT domain"/>
    <property type="match status" value="1"/>
</dbReference>
<dbReference type="InterPro" id="IPR003661">
    <property type="entry name" value="HisK_dim/P_dom"/>
</dbReference>
<dbReference type="InterPro" id="IPR036097">
    <property type="entry name" value="HisK_dim/P_sf"/>
</dbReference>
<evidence type="ECO:0000259" key="16">
    <source>
        <dbReference type="PROSITE" id="PS50110"/>
    </source>
</evidence>
<dbReference type="PROSITE" id="PS50894">
    <property type="entry name" value="HPT"/>
    <property type="match status" value="1"/>
</dbReference>
<keyword evidence="8" id="KW-0067">ATP-binding</keyword>
<evidence type="ECO:0000256" key="1">
    <source>
        <dbReference type="ARBA" id="ARBA00000085"/>
    </source>
</evidence>
<dbReference type="EC" id="2.7.13.3" evidence="3"/>
<comment type="catalytic activity">
    <reaction evidence="1">
        <text>ATP + protein L-histidine = ADP + protein N-phospho-L-histidine.</text>
        <dbReference type="EC" id="2.7.13.3"/>
    </reaction>
</comment>
<evidence type="ECO:0000313" key="19">
    <source>
        <dbReference type="EMBL" id="MBD1395637.1"/>
    </source>
</evidence>
<organism evidence="19 20">
    <name type="scientific">Pontibacter aquaedesilientis</name>
    <dbReference type="NCBI Taxonomy" id="2766980"/>
    <lineage>
        <taxon>Bacteria</taxon>
        <taxon>Pseudomonadati</taxon>
        <taxon>Bacteroidota</taxon>
        <taxon>Cytophagia</taxon>
        <taxon>Cytophagales</taxon>
        <taxon>Hymenobacteraceae</taxon>
        <taxon>Pontibacter</taxon>
    </lineage>
</organism>
<evidence type="ECO:0000256" key="13">
    <source>
        <dbReference type="PROSITE-ProRule" id="PRU00169"/>
    </source>
</evidence>
<dbReference type="InterPro" id="IPR001789">
    <property type="entry name" value="Sig_transdc_resp-reg_receiver"/>
</dbReference>
<dbReference type="Gene3D" id="1.10.287.130">
    <property type="match status" value="1"/>
</dbReference>
<dbReference type="PROSITE" id="PS50110">
    <property type="entry name" value="RESPONSE_REGULATORY"/>
    <property type="match status" value="1"/>
</dbReference>
<evidence type="ECO:0000256" key="6">
    <source>
        <dbReference type="ARBA" id="ARBA00022692"/>
    </source>
</evidence>
<proteinExistence type="predicted"/>
<feature type="modified residue" description="4-aspartylphosphate" evidence="13">
    <location>
        <position position="624"/>
    </location>
</feature>
<dbReference type="CDD" id="cd16922">
    <property type="entry name" value="HATPase_EvgS-ArcB-TorS-like"/>
    <property type="match status" value="1"/>
</dbReference>
<dbReference type="SMART" id="SM00387">
    <property type="entry name" value="HATPase_c"/>
    <property type="match status" value="1"/>
</dbReference>
<keyword evidence="20" id="KW-1185">Reference proteome</keyword>
<dbReference type="SUPFAM" id="SSF55785">
    <property type="entry name" value="PYP-like sensor domain (PAS domain)"/>
    <property type="match status" value="1"/>
</dbReference>
<evidence type="ECO:0000256" key="8">
    <source>
        <dbReference type="ARBA" id="ARBA00022840"/>
    </source>
</evidence>
<reference evidence="19 20" key="1">
    <citation type="submission" date="2020-09" db="EMBL/GenBank/DDBJ databases">
        <title>Genome sequencing and assembly of Pontibacter sp.</title>
        <authorList>
            <person name="Chhetri G."/>
        </authorList>
    </citation>
    <scope>NUCLEOTIDE SEQUENCE [LARGE SCALE GENOMIC DNA]</scope>
    <source>
        <strain evidence="19 20">JH31</strain>
    </source>
</reference>
<feature type="transmembrane region" description="Helical" evidence="14">
    <location>
        <begin position="137"/>
        <end position="162"/>
    </location>
</feature>
<dbReference type="InterPro" id="IPR003594">
    <property type="entry name" value="HATPase_dom"/>
</dbReference>
<evidence type="ECO:0000256" key="2">
    <source>
        <dbReference type="ARBA" id="ARBA00004651"/>
    </source>
</evidence>
<dbReference type="InterPro" id="IPR035965">
    <property type="entry name" value="PAS-like_dom_sf"/>
</dbReference>
<evidence type="ECO:0000256" key="10">
    <source>
        <dbReference type="ARBA" id="ARBA00023012"/>
    </source>
</evidence>
<dbReference type="PANTHER" id="PTHR45339:SF1">
    <property type="entry name" value="HYBRID SIGNAL TRANSDUCTION HISTIDINE KINASE J"/>
    <property type="match status" value="1"/>
</dbReference>
<dbReference type="CDD" id="cd17546">
    <property type="entry name" value="REC_hyHK_CKI1_RcsC-like"/>
    <property type="match status" value="1"/>
</dbReference>
<dbReference type="CDD" id="cd00082">
    <property type="entry name" value="HisKA"/>
    <property type="match status" value="1"/>
</dbReference>
<dbReference type="InterPro" id="IPR007891">
    <property type="entry name" value="CHASE3"/>
</dbReference>
<dbReference type="Gene3D" id="3.30.565.10">
    <property type="entry name" value="Histidine kinase-like ATPase, C-terminal domain"/>
    <property type="match status" value="1"/>
</dbReference>